<evidence type="ECO:0000313" key="14">
    <source>
        <dbReference type="Proteomes" id="UP001602245"/>
    </source>
</evidence>
<dbReference type="EMBL" id="JBIAZU010000010">
    <property type="protein sequence ID" value="MFF5297120.1"/>
    <property type="molecule type" value="Genomic_DNA"/>
</dbReference>
<comment type="cofactor">
    <cofactor evidence="2">
        <name>a divalent metal cation</name>
        <dbReference type="ChEBI" id="CHEBI:60240"/>
    </cofactor>
</comment>
<evidence type="ECO:0000256" key="9">
    <source>
        <dbReference type="ARBA" id="ARBA00029596"/>
    </source>
</evidence>
<evidence type="ECO:0000313" key="13">
    <source>
        <dbReference type="EMBL" id="MFF5297120.1"/>
    </source>
</evidence>
<evidence type="ECO:0000256" key="6">
    <source>
        <dbReference type="ARBA" id="ARBA00012947"/>
    </source>
</evidence>
<evidence type="ECO:0000256" key="10">
    <source>
        <dbReference type="ARBA" id="ARBA00030169"/>
    </source>
</evidence>
<comment type="similarity">
    <text evidence="3">Belongs to the class II aldolase/RraA-like family.</text>
</comment>
<proteinExistence type="inferred from homology"/>
<dbReference type="RefSeq" id="WP_020514304.1">
    <property type="nucleotide sequence ID" value="NZ_JBIAZU010000010.1"/>
</dbReference>
<reference evidence="13 14" key="1">
    <citation type="submission" date="2024-10" db="EMBL/GenBank/DDBJ databases">
        <title>The Natural Products Discovery Center: Release of the First 8490 Sequenced Strains for Exploring Actinobacteria Biosynthetic Diversity.</title>
        <authorList>
            <person name="Kalkreuter E."/>
            <person name="Kautsar S.A."/>
            <person name="Yang D."/>
            <person name="Bader C.D."/>
            <person name="Teijaro C.N."/>
            <person name="Fluegel L."/>
            <person name="Davis C.M."/>
            <person name="Simpson J.R."/>
            <person name="Lauterbach L."/>
            <person name="Steele A.D."/>
            <person name="Gui C."/>
            <person name="Meng S."/>
            <person name="Li G."/>
            <person name="Viehrig K."/>
            <person name="Ye F."/>
            <person name="Su P."/>
            <person name="Kiefer A.F."/>
            <person name="Nichols A."/>
            <person name="Cepeda A.J."/>
            <person name="Yan W."/>
            <person name="Fan B."/>
            <person name="Jiang Y."/>
            <person name="Adhikari A."/>
            <person name="Zheng C.-J."/>
            <person name="Schuster L."/>
            <person name="Cowan T.M."/>
            <person name="Smanski M.J."/>
            <person name="Chevrette M.G."/>
            <person name="De Carvalho L.P.S."/>
            <person name="Shen B."/>
        </authorList>
    </citation>
    <scope>NUCLEOTIDE SEQUENCE [LARGE SCALE GENOMIC DNA]</scope>
    <source>
        <strain evidence="13 14">NPDC000087</strain>
    </source>
</reference>
<dbReference type="PANTHER" id="PTHR33254">
    <property type="entry name" value="4-HYDROXY-4-METHYL-2-OXOGLUTARATE ALDOLASE 3-RELATED"/>
    <property type="match status" value="1"/>
</dbReference>
<dbReference type="Pfam" id="PF03737">
    <property type="entry name" value="RraA-like"/>
    <property type="match status" value="1"/>
</dbReference>
<evidence type="ECO:0000256" key="4">
    <source>
        <dbReference type="ARBA" id="ARBA00011233"/>
    </source>
</evidence>
<dbReference type="Proteomes" id="UP001602245">
    <property type="component" value="Unassembled WGS sequence"/>
</dbReference>
<dbReference type="SUPFAM" id="SSF89562">
    <property type="entry name" value="RraA-like"/>
    <property type="match status" value="1"/>
</dbReference>
<evidence type="ECO:0000256" key="3">
    <source>
        <dbReference type="ARBA" id="ARBA00008621"/>
    </source>
</evidence>
<protein>
    <recommendedName>
        <fullName evidence="7">Putative 4-hydroxy-4-methyl-2-oxoglutarate aldolase</fullName>
        <ecNumber evidence="6">4.1.1.112</ecNumber>
        <ecNumber evidence="5">4.1.3.17</ecNumber>
    </recommendedName>
    <alternativeName>
        <fullName evidence="11">Oxaloacetate decarboxylase</fullName>
    </alternativeName>
    <alternativeName>
        <fullName evidence="9">Regulator of ribonuclease activity homolog</fullName>
    </alternativeName>
    <alternativeName>
        <fullName evidence="10">RraA-like protein</fullName>
    </alternativeName>
</protein>
<sequence>MSVIGRLRALDVCAVSDALDTLGLAGVALGPRPVWPSRRVVAGLVRTVQAGPRQGPGPFDHIAARAVDESGGDHVLVIANDGRLDVSCWGGILSRAARARGLAGVVVDGACRDAGEAEELDFPVYARAVVPISARGRIVQLAMDTPITVAGQAVTPGDYVIADVDGVAFIPSENALDVVALAERIADRETRMAADVLAGRPVAAVMHDSQFPTLEQP</sequence>
<dbReference type="EC" id="4.1.1.112" evidence="6"/>
<evidence type="ECO:0000256" key="7">
    <source>
        <dbReference type="ARBA" id="ARBA00016549"/>
    </source>
</evidence>
<evidence type="ECO:0000256" key="8">
    <source>
        <dbReference type="ARBA" id="ARBA00025046"/>
    </source>
</evidence>
<comment type="subunit">
    <text evidence="4">Homotrimer.</text>
</comment>
<dbReference type="Gene3D" id="3.50.30.40">
    <property type="entry name" value="Ribonuclease E inhibitor RraA/RraA-like"/>
    <property type="match status" value="1"/>
</dbReference>
<comment type="function">
    <text evidence="8">Catalyzes the aldol cleavage of 4-hydroxy-4-methyl-2-oxoglutarate (HMG) into 2 molecules of pyruvate. Also contains a secondary oxaloacetate (OAA) decarboxylase activity due to the common pyruvate enolate transition state formed following C-C bond cleavage in the retro-aldol and decarboxylation reactions.</text>
</comment>
<accession>A0ABW6WWZ0</accession>
<dbReference type="CDD" id="cd16841">
    <property type="entry name" value="RraA_family"/>
    <property type="match status" value="1"/>
</dbReference>
<evidence type="ECO:0000256" key="11">
    <source>
        <dbReference type="ARBA" id="ARBA00032305"/>
    </source>
</evidence>
<comment type="catalytic activity">
    <reaction evidence="1">
        <text>4-hydroxy-4-methyl-2-oxoglutarate = 2 pyruvate</text>
        <dbReference type="Rhea" id="RHEA:22748"/>
        <dbReference type="ChEBI" id="CHEBI:15361"/>
        <dbReference type="ChEBI" id="CHEBI:58276"/>
        <dbReference type="EC" id="4.1.3.17"/>
    </reaction>
</comment>
<comment type="caution">
    <text evidence="13">The sequence shown here is derived from an EMBL/GenBank/DDBJ whole genome shotgun (WGS) entry which is preliminary data.</text>
</comment>
<evidence type="ECO:0000256" key="5">
    <source>
        <dbReference type="ARBA" id="ARBA00012213"/>
    </source>
</evidence>
<organism evidence="13 14">
    <name type="scientific">Paractinoplanes globisporus</name>
    <dbReference type="NCBI Taxonomy" id="113565"/>
    <lineage>
        <taxon>Bacteria</taxon>
        <taxon>Bacillati</taxon>
        <taxon>Actinomycetota</taxon>
        <taxon>Actinomycetes</taxon>
        <taxon>Micromonosporales</taxon>
        <taxon>Micromonosporaceae</taxon>
        <taxon>Paractinoplanes</taxon>
    </lineage>
</organism>
<dbReference type="PANTHER" id="PTHR33254:SF4">
    <property type="entry name" value="4-HYDROXY-4-METHYL-2-OXOGLUTARATE ALDOLASE 3-RELATED"/>
    <property type="match status" value="1"/>
</dbReference>
<evidence type="ECO:0000256" key="2">
    <source>
        <dbReference type="ARBA" id="ARBA00001968"/>
    </source>
</evidence>
<dbReference type="InterPro" id="IPR005493">
    <property type="entry name" value="RraA/RraA-like"/>
</dbReference>
<name>A0ABW6WWZ0_9ACTN</name>
<evidence type="ECO:0000256" key="12">
    <source>
        <dbReference type="ARBA" id="ARBA00047973"/>
    </source>
</evidence>
<evidence type="ECO:0000256" key="1">
    <source>
        <dbReference type="ARBA" id="ARBA00001342"/>
    </source>
</evidence>
<comment type="catalytic activity">
    <reaction evidence="12">
        <text>oxaloacetate + H(+) = pyruvate + CO2</text>
        <dbReference type="Rhea" id="RHEA:15641"/>
        <dbReference type="ChEBI" id="CHEBI:15361"/>
        <dbReference type="ChEBI" id="CHEBI:15378"/>
        <dbReference type="ChEBI" id="CHEBI:16452"/>
        <dbReference type="ChEBI" id="CHEBI:16526"/>
        <dbReference type="EC" id="4.1.1.112"/>
    </reaction>
</comment>
<keyword evidence="14" id="KW-1185">Reference proteome</keyword>
<dbReference type="EC" id="4.1.3.17" evidence="5"/>
<gene>
    <name evidence="13" type="ORF">ACFY35_47455</name>
</gene>
<dbReference type="InterPro" id="IPR036704">
    <property type="entry name" value="RraA/RraA-like_sf"/>
</dbReference>